<comment type="similarity">
    <text evidence="1">Belongs to the peptidase S10 family.</text>
</comment>
<sequence length="438" mass="48329">MLCLAGKMAWSSTLLAAVLTVGTTTAQFVKPPTDLKTAKGYAGINVRYKQVPNGICETRAHVKSFTGYSDVAENEHIFWWFFEAREVDPSEAPLTVWINGGPGSSSMIGLFQELGPCGINSEGKVYDNPYAWNRKSNILFVDQPTTVGLSYSIPQDGYTVGDSGDFITLPPGTCPDYAAGSCLTQSSSNETLTANSTAGAAPNMWKTLQGFMGAFPKYSRNGFHFTTESYGGHYGPVFNEYFEQQNKKNIPGAHKIALQSVAIGNGWFDPLVQYEGYFRYIVEPGNTYDYKPYNKSTEAMVRNSLYGKGNCLDQIKYCQSSGINEICTAADNFCANYVESILDNVANRDEYDIRELMPDPFPYSFFEAYLNTPKVQKAIGAFQNYSSYSYTTGNAFGTTGDDARESMTIEDVQLLLKQGVRVMMYFGDAGMSCLFLTV</sequence>
<keyword evidence="4" id="KW-1185">Reference proteome</keyword>
<dbReference type="Proteomes" id="UP000327013">
    <property type="component" value="Unassembled WGS sequence"/>
</dbReference>
<protein>
    <recommendedName>
        <fullName evidence="5">Carboxypeptidase</fullName>
    </recommendedName>
</protein>
<dbReference type="GO" id="GO:0004185">
    <property type="term" value="F:serine-type carboxypeptidase activity"/>
    <property type="evidence" value="ECO:0007669"/>
    <property type="project" value="InterPro"/>
</dbReference>
<evidence type="ECO:0000256" key="2">
    <source>
        <dbReference type="SAM" id="SignalP"/>
    </source>
</evidence>
<dbReference type="EMBL" id="VIBQ01000010">
    <property type="protein sequence ID" value="KAB8338843.1"/>
    <property type="molecule type" value="Genomic_DNA"/>
</dbReference>
<feature type="chain" id="PRO_5024332198" description="Carboxypeptidase" evidence="2">
    <location>
        <begin position="27"/>
        <end position="438"/>
    </location>
</feature>
<dbReference type="InterPro" id="IPR001563">
    <property type="entry name" value="Peptidase_S10"/>
</dbReference>
<evidence type="ECO:0000256" key="1">
    <source>
        <dbReference type="ARBA" id="ARBA00009431"/>
    </source>
</evidence>
<dbReference type="OrthoDB" id="1926067at2759"/>
<dbReference type="PRINTS" id="PR00724">
    <property type="entry name" value="CRBOXYPTASEC"/>
</dbReference>
<dbReference type="Gene3D" id="3.40.50.1820">
    <property type="entry name" value="alpha/beta hydrolase"/>
    <property type="match status" value="1"/>
</dbReference>
<organism evidence="3 4">
    <name type="scientific">Carpinus fangiana</name>
    <dbReference type="NCBI Taxonomy" id="176857"/>
    <lineage>
        <taxon>Eukaryota</taxon>
        <taxon>Viridiplantae</taxon>
        <taxon>Streptophyta</taxon>
        <taxon>Embryophyta</taxon>
        <taxon>Tracheophyta</taxon>
        <taxon>Spermatophyta</taxon>
        <taxon>Magnoliopsida</taxon>
        <taxon>eudicotyledons</taxon>
        <taxon>Gunneridae</taxon>
        <taxon>Pentapetalae</taxon>
        <taxon>rosids</taxon>
        <taxon>fabids</taxon>
        <taxon>Fagales</taxon>
        <taxon>Betulaceae</taxon>
        <taxon>Carpinus</taxon>
    </lineage>
</organism>
<proteinExistence type="inferred from homology"/>
<reference evidence="3 4" key="1">
    <citation type="submission" date="2019-06" db="EMBL/GenBank/DDBJ databases">
        <title>A chromosomal-level reference genome of Carpinus fangiana (Coryloideae, Betulaceae).</title>
        <authorList>
            <person name="Yang X."/>
            <person name="Wang Z."/>
            <person name="Zhang L."/>
            <person name="Hao G."/>
            <person name="Liu J."/>
            <person name="Yang Y."/>
        </authorList>
    </citation>
    <scope>NUCLEOTIDE SEQUENCE [LARGE SCALE GENOMIC DNA]</scope>
    <source>
        <strain evidence="3">Cfa_2016G</strain>
        <tissue evidence="3">Leaf</tissue>
    </source>
</reference>
<keyword evidence="2" id="KW-0732">Signal</keyword>
<feature type="signal peptide" evidence="2">
    <location>
        <begin position="1"/>
        <end position="26"/>
    </location>
</feature>
<name>A0A5N6KQW3_9ROSI</name>
<dbReference type="GO" id="GO:0006508">
    <property type="term" value="P:proteolysis"/>
    <property type="evidence" value="ECO:0007669"/>
    <property type="project" value="InterPro"/>
</dbReference>
<evidence type="ECO:0000313" key="4">
    <source>
        <dbReference type="Proteomes" id="UP000327013"/>
    </source>
</evidence>
<accession>A0A5N6KQW3</accession>
<dbReference type="AlphaFoldDB" id="A0A5N6KQW3"/>
<gene>
    <name evidence="3" type="ORF">FH972_021787</name>
</gene>
<dbReference type="InterPro" id="IPR029058">
    <property type="entry name" value="AB_hydrolase_fold"/>
</dbReference>
<comment type="caution">
    <text evidence="3">The sequence shown here is derived from an EMBL/GenBank/DDBJ whole genome shotgun (WGS) entry which is preliminary data.</text>
</comment>
<evidence type="ECO:0000313" key="3">
    <source>
        <dbReference type="EMBL" id="KAB8338843.1"/>
    </source>
</evidence>
<dbReference type="PANTHER" id="PTHR11802">
    <property type="entry name" value="SERINE PROTEASE FAMILY S10 SERINE CARBOXYPEPTIDASE"/>
    <property type="match status" value="1"/>
</dbReference>
<evidence type="ECO:0008006" key="5">
    <source>
        <dbReference type="Google" id="ProtNLM"/>
    </source>
</evidence>
<dbReference type="PANTHER" id="PTHR11802:SF64">
    <property type="entry name" value="CARBOXYPEPTIDASE"/>
    <property type="match status" value="1"/>
</dbReference>
<dbReference type="SUPFAM" id="SSF53474">
    <property type="entry name" value="alpha/beta-Hydrolases"/>
    <property type="match status" value="1"/>
</dbReference>
<dbReference type="Pfam" id="PF00450">
    <property type="entry name" value="Peptidase_S10"/>
    <property type="match status" value="1"/>
</dbReference>